<dbReference type="OrthoDB" id="3268967at2759"/>
<dbReference type="CDD" id="cd18968">
    <property type="entry name" value="chromodomain"/>
    <property type="match status" value="1"/>
</dbReference>
<proteinExistence type="predicted"/>
<dbReference type="Pfam" id="PF00385">
    <property type="entry name" value="Chromo"/>
    <property type="match status" value="1"/>
</dbReference>
<feature type="domain" description="Chromo" evidence="2">
    <location>
        <begin position="8"/>
        <end position="72"/>
    </location>
</feature>
<feature type="compositionally biased region" description="Polar residues" evidence="1">
    <location>
        <begin position="497"/>
        <end position="515"/>
    </location>
</feature>
<keyword evidence="4" id="KW-1185">Reference proteome</keyword>
<reference evidence="3 4" key="1">
    <citation type="submission" date="2016-10" db="EMBL/GenBank/DDBJ databases">
        <title>Genome sequence of the basidiomycete white-rot fungus Trametes pubescens.</title>
        <authorList>
            <person name="Makela M.R."/>
            <person name="Granchi Z."/>
            <person name="Peng M."/>
            <person name="De Vries R.P."/>
            <person name="Grigoriev I."/>
            <person name="Riley R."/>
            <person name="Hilden K."/>
        </authorList>
    </citation>
    <scope>NUCLEOTIDE SEQUENCE [LARGE SCALE GENOMIC DNA]</scope>
    <source>
        <strain evidence="3 4">FBCC735</strain>
    </source>
</reference>
<accession>A0A1M2VF26</accession>
<dbReference type="PROSITE" id="PS50013">
    <property type="entry name" value="CHROMO_2"/>
    <property type="match status" value="1"/>
</dbReference>
<gene>
    <name evidence="3" type="ORF">TRAPUB_2940</name>
</gene>
<feature type="compositionally biased region" description="Basic residues" evidence="1">
    <location>
        <begin position="160"/>
        <end position="169"/>
    </location>
</feature>
<feature type="compositionally biased region" description="Low complexity" evidence="1">
    <location>
        <begin position="149"/>
        <end position="159"/>
    </location>
</feature>
<organism evidence="3 4">
    <name type="scientific">Trametes pubescens</name>
    <name type="common">White-rot fungus</name>
    <dbReference type="NCBI Taxonomy" id="154538"/>
    <lineage>
        <taxon>Eukaryota</taxon>
        <taxon>Fungi</taxon>
        <taxon>Dikarya</taxon>
        <taxon>Basidiomycota</taxon>
        <taxon>Agaricomycotina</taxon>
        <taxon>Agaricomycetes</taxon>
        <taxon>Polyporales</taxon>
        <taxon>Polyporaceae</taxon>
        <taxon>Trametes</taxon>
    </lineage>
</organism>
<feature type="compositionally biased region" description="Low complexity" evidence="1">
    <location>
        <begin position="408"/>
        <end position="422"/>
    </location>
</feature>
<evidence type="ECO:0000259" key="2">
    <source>
        <dbReference type="PROSITE" id="PS50013"/>
    </source>
</evidence>
<dbReference type="GO" id="GO:0006338">
    <property type="term" value="P:chromatin remodeling"/>
    <property type="evidence" value="ECO:0007669"/>
    <property type="project" value="UniProtKB-ARBA"/>
</dbReference>
<feature type="region of interest" description="Disordered" evidence="1">
    <location>
        <begin position="485"/>
        <end position="529"/>
    </location>
</feature>
<dbReference type="SUPFAM" id="SSF54160">
    <property type="entry name" value="Chromo domain-like"/>
    <property type="match status" value="1"/>
</dbReference>
<protein>
    <recommendedName>
        <fullName evidence="2">Chromo domain-containing protein</fullName>
    </recommendedName>
</protein>
<dbReference type="InterPro" id="IPR000953">
    <property type="entry name" value="Chromo/chromo_shadow_dom"/>
</dbReference>
<feature type="compositionally biased region" description="Acidic residues" evidence="1">
    <location>
        <begin position="485"/>
        <end position="494"/>
    </location>
</feature>
<dbReference type="STRING" id="154538.A0A1M2VF26"/>
<sequence length="738" mass="78611">MAGGPGEYEVETIVRAKVAKKRGRKLWLYCVKWKNYGTADNTWEPVESFIGGSEHFIEFFWNRVNTDGRDYQSIREFAVDEEFFPSGPPRRKKAKKTEEPEDIIEIPSSPSPAADADSENEVRSIIDDDEPVIAATTTTTTRNKRRRSSPAADVDPSPSKRAKRGRPPGKRPSEVEAEEVAKTLTRKRSVPEIPRTNRGRAPVAEASTSSPQKPSIPRTRGRKAPPAPRASSSSPDELSFLPASNGKSRASLTKRKAAAGSRVEAAIDVDAPQEGSASEDAVEASAMIVDDSESEPLTFGTPSLLAPVPTSEPVPEAGPSTSVPAHRSRAANPRVKVMDDHNLTESGGALSVKARFMRRTAGASAVESTAGSPARPGRVPKGKAGPGRSSSGLVVGGSRLVAQKGKLTSVKSAAGAAKASTSQRVSTAEQNGDDGPLFDSTDADEVPGLGQLDDAPKPPPSGKELLKQAGLDATAANDLPDFEEDAEGEDDVEFIENPSQPQPQGSFLPNGQSTKAGEGITATAAPEEAPKLPEKVPVVLEARPLTFASRVTSAWSQSTIFGPLALGLSPARKPAQEELNGSSSPKRYTLNLNLDSAVSLPITLKDTHADIAFLEKIDTNARNPTGKFYKDEHSIAMANTLKPCKSYARVVLSDGATDEQKKHFERFVSRMLAGELFLQMNHFEPLVMCASENSVLGQKLAVPASLLGLAGTVLVVHVSIEDHCAYADAADRADGARW</sequence>
<feature type="region of interest" description="Disordered" evidence="1">
    <location>
        <begin position="359"/>
        <end position="465"/>
    </location>
</feature>
<feature type="compositionally biased region" description="Low complexity" evidence="1">
    <location>
        <begin position="105"/>
        <end position="115"/>
    </location>
</feature>
<comment type="caution">
    <text evidence="3">The sequence shown here is derived from an EMBL/GenBank/DDBJ whole genome shotgun (WGS) entry which is preliminary data.</text>
</comment>
<evidence type="ECO:0000313" key="4">
    <source>
        <dbReference type="Proteomes" id="UP000184267"/>
    </source>
</evidence>
<dbReference type="Proteomes" id="UP000184267">
    <property type="component" value="Unassembled WGS sequence"/>
</dbReference>
<evidence type="ECO:0000313" key="3">
    <source>
        <dbReference type="EMBL" id="OJT06209.1"/>
    </source>
</evidence>
<dbReference type="AlphaFoldDB" id="A0A1M2VF26"/>
<name>A0A1M2VF26_TRAPU</name>
<dbReference type="InterPro" id="IPR023780">
    <property type="entry name" value="Chromo_domain"/>
</dbReference>
<evidence type="ECO:0000256" key="1">
    <source>
        <dbReference type="SAM" id="MobiDB-lite"/>
    </source>
</evidence>
<dbReference type="Gene3D" id="2.40.50.40">
    <property type="match status" value="1"/>
</dbReference>
<dbReference type="OMA" id="WARANTN"/>
<feature type="compositionally biased region" description="Low complexity" evidence="1">
    <location>
        <begin position="387"/>
        <end position="401"/>
    </location>
</feature>
<dbReference type="InterPro" id="IPR016197">
    <property type="entry name" value="Chromo-like_dom_sf"/>
</dbReference>
<feature type="region of interest" description="Disordered" evidence="1">
    <location>
        <begin position="84"/>
        <end position="343"/>
    </location>
</feature>
<dbReference type="SMART" id="SM00298">
    <property type="entry name" value="CHROMO"/>
    <property type="match status" value="1"/>
</dbReference>
<dbReference type="EMBL" id="MNAD01001339">
    <property type="protein sequence ID" value="OJT06209.1"/>
    <property type="molecule type" value="Genomic_DNA"/>
</dbReference>